<evidence type="ECO:0000256" key="1">
    <source>
        <dbReference type="SAM" id="Coils"/>
    </source>
</evidence>
<protein>
    <submittedName>
        <fullName evidence="3">DUF1192 family protein</fullName>
    </submittedName>
</protein>
<feature type="coiled-coil region" evidence="1">
    <location>
        <begin position="26"/>
        <end position="53"/>
    </location>
</feature>
<evidence type="ECO:0000256" key="2">
    <source>
        <dbReference type="SAM" id="MobiDB-lite"/>
    </source>
</evidence>
<dbReference type="Proteomes" id="UP000309061">
    <property type="component" value="Chromosome"/>
</dbReference>
<accession>A0A6B8KCE0</accession>
<evidence type="ECO:0000313" key="3">
    <source>
        <dbReference type="EMBL" id="QGM45886.1"/>
    </source>
</evidence>
<reference evidence="3 4" key="1">
    <citation type="submission" date="2019-11" db="EMBL/GenBank/DDBJ databases">
        <title>The genome sequence of Methylocystis heyeri.</title>
        <authorList>
            <person name="Oshkin I.Y."/>
            <person name="Miroshnikov K."/>
            <person name="Dedysh S.N."/>
        </authorList>
    </citation>
    <scope>NUCLEOTIDE SEQUENCE [LARGE SCALE GENOMIC DNA]</scope>
    <source>
        <strain evidence="3 4">H2</strain>
    </source>
</reference>
<name>A0A6B8KCE0_9HYPH</name>
<keyword evidence="1" id="KW-0175">Coiled coil</keyword>
<proteinExistence type="predicted"/>
<organism evidence="3 4">
    <name type="scientific">Methylocystis heyeri</name>
    <dbReference type="NCBI Taxonomy" id="391905"/>
    <lineage>
        <taxon>Bacteria</taxon>
        <taxon>Pseudomonadati</taxon>
        <taxon>Pseudomonadota</taxon>
        <taxon>Alphaproteobacteria</taxon>
        <taxon>Hyphomicrobiales</taxon>
        <taxon>Methylocystaceae</taxon>
        <taxon>Methylocystis</taxon>
    </lineage>
</organism>
<evidence type="ECO:0000313" key="4">
    <source>
        <dbReference type="Proteomes" id="UP000309061"/>
    </source>
</evidence>
<dbReference type="RefSeq" id="WP_136496156.1">
    <property type="nucleotide sequence ID" value="NZ_CP046052.1"/>
</dbReference>
<dbReference type="Pfam" id="PF06698">
    <property type="entry name" value="DUF1192"/>
    <property type="match status" value="1"/>
</dbReference>
<keyword evidence="4" id="KW-1185">Reference proteome</keyword>
<dbReference type="AlphaFoldDB" id="A0A6B8KCE0"/>
<feature type="region of interest" description="Disordered" evidence="2">
    <location>
        <begin position="1"/>
        <end position="23"/>
    </location>
</feature>
<gene>
    <name evidence="3" type="ORF">H2LOC_009325</name>
</gene>
<sequence>MAEDPDDKPRPAPTHALGQPLETLSLREIDERIEALRAEIARLEAAREAKQAASAAAEAFFKR</sequence>
<dbReference type="EMBL" id="CP046052">
    <property type="protein sequence ID" value="QGM45886.1"/>
    <property type="molecule type" value="Genomic_DNA"/>
</dbReference>
<dbReference type="InterPro" id="IPR009579">
    <property type="entry name" value="DUF1192"/>
</dbReference>
<dbReference type="KEGG" id="mhey:H2LOC_009325"/>